<dbReference type="EMBL" id="LBVC01000009">
    <property type="protein sequence ID" value="KKQ78865.1"/>
    <property type="molecule type" value="Genomic_DNA"/>
</dbReference>
<gene>
    <name evidence="1" type="ORF">US99_C0009G0006</name>
</gene>
<evidence type="ECO:0000313" key="1">
    <source>
        <dbReference type="EMBL" id="KKQ78865.1"/>
    </source>
</evidence>
<evidence type="ECO:0000313" key="2">
    <source>
        <dbReference type="Proteomes" id="UP000034324"/>
    </source>
</evidence>
<protein>
    <recommendedName>
        <fullName evidence="3">DUF3800 domain-containing protein</fullName>
    </recommendedName>
</protein>
<comment type="caution">
    <text evidence="1">The sequence shown here is derived from an EMBL/GenBank/DDBJ whole genome shotgun (WGS) entry which is preliminary data.</text>
</comment>
<name>A0A0G0KTK9_9BACT</name>
<accession>A0A0G0KTK9</accession>
<dbReference type="InterPro" id="IPR024524">
    <property type="entry name" value="DUF3800"/>
</dbReference>
<evidence type="ECO:0008006" key="3">
    <source>
        <dbReference type="Google" id="ProtNLM"/>
    </source>
</evidence>
<reference evidence="1 2" key="1">
    <citation type="journal article" date="2015" name="Nature">
        <title>rRNA introns, odd ribosomes, and small enigmatic genomes across a large radiation of phyla.</title>
        <authorList>
            <person name="Brown C.T."/>
            <person name="Hug L.A."/>
            <person name="Thomas B.C."/>
            <person name="Sharon I."/>
            <person name="Castelle C.J."/>
            <person name="Singh A."/>
            <person name="Wilkins M.J."/>
            <person name="Williams K.H."/>
            <person name="Banfield J.F."/>
        </authorList>
    </citation>
    <scope>NUCLEOTIDE SEQUENCE [LARGE SCALE GENOMIC DNA]</scope>
</reference>
<dbReference type="Proteomes" id="UP000034324">
    <property type="component" value="Unassembled WGS sequence"/>
</dbReference>
<dbReference type="AlphaFoldDB" id="A0A0G0KTK9"/>
<sequence length="208" mass="23798">MKSVKQKLSFSKKNSGFAKQKLYCYVDETGQDTEGRLYIVATVVVGDERDSLNDFLGEAEAKSGKTRRKWTKSRDKERHQYIELALIPRQFKGKIFYKVYKDSKAYEDLMVLVIGRAINIYTTTRDITDYKATIVIDGLQDRVQKRVTKSLRQLGIKMRKVVGGRDESSPLLRLADNLAGMIRESEENKGDYKKIVSKLSDQGVISEL</sequence>
<dbReference type="Pfam" id="PF12686">
    <property type="entry name" value="DUF3800"/>
    <property type="match status" value="1"/>
</dbReference>
<organism evidence="1 2">
    <name type="scientific">Candidatus Daviesbacteria bacterium GW2011_GWF2_38_6</name>
    <dbReference type="NCBI Taxonomy" id="1618432"/>
    <lineage>
        <taxon>Bacteria</taxon>
        <taxon>Candidatus Daviesiibacteriota</taxon>
    </lineage>
</organism>
<proteinExistence type="predicted"/>